<reference evidence="3" key="1">
    <citation type="journal article" date="2019" name="Int. J. Syst. Evol. Microbiol.">
        <title>The Global Catalogue of Microorganisms (GCM) 10K type strain sequencing project: providing services to taxonomists for standard genome sequencing and annotation.</title>
        <authorList>
            <consortium name="The Broad Institute Genomics Platform"/>
            <consortium name="The Broad Institute Genome Sequencing Center for Infectious Disease"/>
            <person name="Wu L."/>
            <person name="Ma J."/>
        </authorList>
    </citation>
    <scope>NUCLEOTIDE SEQUENCE [LARGE SCALE GENOMIC DNA]</scope>
    <source>
        <strain evidence="3">JCM 11882</strain>
    </source>
</reference>
<comment type="caution">
    <text evidence="2">The sequence shown here is derived from an EMBL/GenBank/DDBJ whole genome shotgun (WGS) entry which is preliminary data.</text>
</comment>
<evidence type="ECO:0000256" key="1">
    <source>
        <dbReference type="SAM" id="MobiDB-lite"/>
    </source>
</evidence>
<name>A0ABV9PNV3_9ACTN</name>
<dbReference type="RefSeq" id="WP_344988581.1">
    <property type="nucleotide sequence ID" value="NZ_BAABCD010000005.1"/>
</dbReference>
<keyword evidence="3" id="KW-1185">Reference proteome</keyword>
<feature type="compositionally biased region" description="Polar residues" evidence="1">
    <location>
        <begin position="285"/>
        <end position="294"/>
    </location>
</feature>
<organism evidence="2 3">
    <name type="scientific">Dietzia aurantiaca</name>
    <dbReference type="NCBI Taxonomy" id="983873"/>
    <lineage>
        <taxon>Bacteria</taxon>
        <taxon>Bacillati</taxon>
        <taxon>Actinomycetota</taxon>
        <taxon>Actinomycetes</taxon>
        <taxon>Mycobacteriales</taxon>
        <taxon>Dietziaceae</taxon>
        <taxon>Dietzia</taxon>
    </lineage>
</organism>
<sequence length="354" mass="33135">MRDRLARPRRIVRGRLVAPIAAAAAVALVGGVVVATPDAPTVRQDVQTVAVTIPGFTAGAQVSYDVGQIMWTGSMAGLEVTDVTGLPDGLSFENGVIVGTPAVGGVFDVTVHGTMNGEAVTLPVQLVINNADGTAPAGFDAGSSGAVQGSLGGEAEAGGQIVTGSEGADSLLDAVASIVVALGGNSDSVGELATGSTGGTDTPGGPLGSLTDTEGGPAGSTTEGEATGGAELTTEGEITVPGSSVPGSTTTGTTGSLGNVAPGLALTGAALLGLAGLSIVLNGGSSTPGASSSVPALLGSSTGGTTTGGSTGSGPNGSSTNSPGGSAGSVAPTVAAGSPKKPQAPGPTVANGRG</sequence>
<evidence type="ECO:0000313" key="2">
    <source>
        <dbReference type="EMBL" id="MFC4753929.1"/>
    </source>
</evidence>
<feature type="compositionally biased region" description="Low complexity" evidence="1">
    <location>
        <begin position="208"/>
        <end position="256"/>
    </location>
</feature>
<accession>A0ABV9PNV3</accession>
<proteinExistence type="predicted"/>
<gene>
    <name evidence="2" type="ORF">ACFO7U_03930</name>
</gene>
<feature type="compositionally biased region" description="Gly residues" evidence="1">
    <location>
        <begin position="196"/>
        <end position="207"/>
    </location>
</feature>
<feature type="region of interest" description="Disordered" evidence="1">
    <location>
        <begin position="285"/>
        <end position="354"/>
    </location>
</feature>
<protein>
    <submittedName>
        <fullName evidence="2">Uncharacterized protein</fullName>
    </submittedName>
</protein>
<dbReference type="Proteomes" id="UP001595836">
    <property type="component" value="Unassembled WGS sequence"/>
</dbReference>
<evidence type="ECO:0000313" key="3">
    <source>
        <dbReference type="Proteomes" id="UP001595836"/>
    </source>
</evidence>
<feature type="compositionally biased region" description="Gly residues" evidence="1">
    <location>
        <begin position="301"/>
        <end position="315"/>
    </location>
</feature>
<dbReference type="EMBL" id="JBHSHP010000008">
    <property type="protein sequence ID" value="MFC4753929.1"/>
    <property type="molecule type" value="Genomic_DNA"/>
</dbReference>
<feature type="region of interest" description="Disordered" evidence="1">
    <location>
        <begin position="191"/>
        <end position="256"/>
    </location>
</feature>